<keyword evidence="3" id="KW-1185">Reference proteome</keyword>
<dbReference type="InterPro" id="IPR038740">
    <property type="entry name" value="BioF2-like_GNAT_dom"/>
</dbReference>
<name>A0ABT0QDF8_9FLAO</name>
<dbReference type="EMBL" id="JAMFLZ010000003">
    <property type="protein sequence ID" value="MCL6294988.1"/>
    <property type="molecule type" value="Genomic_DNA"/>
</dbReference>
<evidence type="ECO:0000313" key="2">
    <source>
        <dbReference type="EMBL" id="MCL6294988.1"/>
    </source>
</evidence>
<evidence type="ECO:0000313" key="3">
    <source>
        <dbReference type="Proteomes" id="UP001165381"/>
    </source>
</evidence>
<protein>
    <submittedName>
        <fullName evidence="2">GNAT family N-acetyltransferase</fullName>
    </submittedName>
</protein>
<comment type="caution">
    <text evidence="2">The sequence shown here is derived from an EMBL/GenBank/DDBJ whole genome shotgun (WGS) entry which is preliminary data.</text>
</comment>
<dbReference type="RefSeq" id="WP_249972756.1">
    <property type="nucleotide sequence ID" value="NZ_JAMFLZ010000003.1"/>
</dbReference>
<dbReference type="SUPFAM" id="SSF55729">
    <property type="entry name" value="Acyl-CoA N-acyltransferases (Nat)"/>
    <property type="match status" value="1"/>
</dbReference>
<dbReference type="Gene3D" id="3.40.630.30">
    <property type="match status" value="1"/>
</dbReference>
<feature type="domain" description="BioF2-like acetyltransferase" evidence="1">
    <location>
        <begin position="132"/>
        <end position="243"/>
    </location>
</feature>
<evidence type="ECO:0000259" key="1">
    <source>
        <dbReference type="Pfam" id="PF13480"/>
    </source>
</evidence>
<dbReference type="InterPro" id="IPR016181">
    <property type="entry name" value="Acyl_CoA_acyltransferase"/>
</dbReference>
<organism evidence="2 3">
    <name type="scientific">Jejuia spongiicola</name>
    <dbReference type="NCBI Taxonomy" id="2942207"/>
    <lineage>
        <taxon>Bacteria</taxon>
        <taxon>Pseudomonadati</taxon>
        <taxon>Bacteroidota</taxon>
        <taxon>Flavobacteriia</taxon>
        <taxon>Flavobacteriales</taxon>
        <taxon>Flavobacteriaceae</taxon>
        <taxon>Jejuia</taxon>
    </lineage>
</organism>
<sequence>MKPENINFLNTFLEKRKALPVYNSLTNTISGNITSKSNDACAITKRNIYCINDFPSYINGSITDNIWKSKKVNTYKGSLILLKEYNNTKDYLKKKFKTPKRFRIYQSKLENSFNIEYKSYYGDISKKEYDFLFEEFHKMLKTRFLEKQIKNHDLSRWEAYHEVAFPLIKNKEAVFFVIYSDRKPISFYLNLLHNKTVYGYVKTYDIDYSKFSIGFINFIQQLKWCFENNIEVYDLLKGNYAYKNKLIDQEFYYQKHIIYNSKSLLSIIYANFIFAKTRLFYGAINVLKMINVDLLYHKLTNNLYKNKIGNDAPKIIIANLSKKPNEQLDRIDLNDETFSFLKRITYKFLYHNDESMETVELFKFNKEVNTYLISGKKQLQKITFQ</sequence>
<gene>
    <name evidence="2" type="ORF">M3P09_08290</name>
</gene>
<dbReference type="Pfam" id="PF13480">
    <property type="entry name" value="Acetyltransf_6"/>
    <property type="match status" value="1"/>
</dbReference>
<dbReference type="Proteomes" id="UP001165381">
    <property type="component" value="Unassembled WGS sequence"/>
</dbReference>
<proteinExistence type="predicted"/>
<reference evidence="2" key="1">
    <citation type="submission" date="2022-05" db="EMBL/GenBank/DDBJ databases">
        <authorList>
            <person name="Park J.-S."/>
        </authorList>
    </citation>
    <scope>NUCLEOTIDE SEQUENCE</scope>
    <source>
        <strain evidence="2">2012CJ34-3</strain>
    </source>
</reference>
<accession>A0ABT0QDF8</accession>